<dbReference type="SFLD" id="SFLDG01140">
    <property type="entry name" value="C2.B:_Phosphomannomutase_and_P"/>
    <property type="match status" value="1"/>
</dbReference>
<dbReference type="GO" id="GO:0005829">
    <property type="term" value="C:cytosol"/>
    <property type="evidence" value="ECO:0007669"/>
    <property type="project" value="TreeGrafter"/>
</dbReference>
<dbReference type="AlphaFoldDB" id="A0A941GFE4"/>
<sequence length="253" mass="28971">MKEQKLLVVDLDGTFVLDSTVVAKDDLAAFQKVSKALYTAVATGRSIKEIEYIEEQNSLQLDYKIAFNGAYIMDKFGHVLHDQPIPNEKVNRLLLFIQSHKLIFDALDGKERIGNFQHEKPASLWNMELVCLENPFPLLEGKKIYKINIRPNINHAHELYKRLKKEFPDLSIYKTGKRRIEITDFGVSKGTAIKKCLLGASTKIIAVGDSENDIDMFRKAHVSYCMGHAEEHVKKEATYTIKRFSHILENSFK</sequence>
<dbReference type="InterPro" id="IPR023214">
    <property type="entry name" value="HAD_sf"/>
</dbReference>
<dbReference type="GO" id="GO:0016791">
    <property type="term" value="F:phosphatase activity"/>
    <property type="evidence" value="ECO:0007669"/>
    <property type="project" value="TreeGrafter"/>
</dbReference>
<proteinExistence type="predicted"/>
<dbReference type="InterPro" id="IPR036412">
    <property type="entry name" value="HAD-like_sf"/>
</dbReference>
<dbReference type="Pfam" id="PF08282">
    <property type="entry name" value="Hydrolase_3"/>
    <property type="match status" value="1"/>
</dbReference>
<reference evidence="1" key="1">
    <citation type="submission" date="2021-04" db="EMBL/GenBank/DDBJ databases">
        <title>Genomic analysis of electroactive and textile dye degrading Bacillus circulans strain: DC10 isolated from constructed wetland-microbial fuel cells treating textile dye wastewaters.</title>
        <authorList>
            <person name="Patel D.U."/>
            <person name="Desai C.R."/>
        </authorList>
    </citation>
    <scope>NUCLEOTIDE SEQUENCE</scope>
    <source>
        <strain evidence="1">DC10</strain>
    </source>
</reference>
<comment type="caution">
    <text evidence="1">The sequence shown here is derived from an EMBL/GenBank/DDBJ whole genome shotgun (WGS) entry which is preliminary data.</text>
</comment>
<dbReference type="PROSITE" id="PS01229">
    <property type="entry name" value="COF_2"/>
    <property type="match status" value="1"/>
</dbReference>
<name>A0A941GFE4_NIACI</name>
<dbReference type="SFLD" id="SFLDS00003">
    <property type="entry name" value="Haloacid_Dehalogenase"/>
    <property type="match status" value="1"/>
</dbReference>
<protein>
    <submittedName>
        <fullName evidence="1">HAD-IIB family hydrolase</fullName>
    </submittedName>
</protein>
<dbReference type="RefSeq" id="WP_212118003.1">
    <property type="nucleotide sequence ID" value="NZ_JAGTPX020000010.1"/>
</dbReference>
<dbReference type="EMBL" id="JAGTPX010000005">
    <property type="protein sequence ID" value="MBR8669212.1"/>
    <property type="molecule type" value="Genomic_DNA"/>
</dbReference>
<organism evidence="1">
    <name type="scientific">Niallia circulans</name>
    <name type="common">Bacillus circulans</name>
    <dbReference type="NCBI Taxonomy" id="1397"/>
    <lineage>
        <taxon>Bacteria</taxon>
        <taxon>Bacillati</taxon>
        <taxon>Bacillota</taxon>
        <taxon>Bacilli</taxon>
        <taxon>Bacillales</taxon>
        <taxon>Bacillaceae</taxon>
        <taxon>Niallia</taxon>
    </lineage>
</organism>
<dbReference type="SUPFAM" id="SSF56784">
    <property type="entry name" value="HAD-like"/>
    <property type="match status" value="1"/>
</dbReference>
<dbReference type="Gene3D" id="3.30.1240.10">
    <property type="match status" value="1"/>
</dbReference>
<evidence type="ECO:0000313" key="1">
    <source>
        <dbReference type="EMBL" id="MBR8669212.1"/>
    </source>
</evidence>
<gene>
    <name evidence="1" type="ORF">KD144_06615</name>
</gene>
<dbReference type="Gene3D" id="3.40.50.1000">
    <property type="entry name" value="HAD superfamily/HAD-like"/>
    <property type="match status" value="1"/>
</dbReference>
<dbReference type="PANTHER" id="PTHR10000">
    <property type="entry name" value="PHOSPHOSERINE PHOSPHATASE"/>
    <property type="match status" value="1"/>
</dbReference>
<dbReference type="PANTHER" id="PTHR10000:SF8">
    <property type="entry name" value="HAD SUPERFAMILY HYDROLASE-LIKE, TYPE 3"/>
    <property type="match status" value="1"/>
</dbReference>
<dbReference type="NCBIfam" id="TIGR01484">
    <property type="entry name" value="HAD-SF-IIB"/>
    <property type="match status" value="1"/>
</dbReference>
<accession>A0A941GFE4</accession>
<keyword evidence="1" id="KW-0378">Hydrolase</keyword>
<dbReference type="InterPro" id="IPR006379">
    <property type="entry name" value="HAD-SF_hydro_IIB"/>
</dbReference>
<dbReference type="GO" id="GO:0000287">
    <property type="term" value="F:magnesium ion binding"/>
    <property type="evidence" value="ECO:0007669"/>
    <property type="project" value="TreeGrafter"/>
</dbReference>